<comment type="caution">
    <text evidence="1">The sequence shown here is derived from an EMBL/GenBank/DDBJ whole genome shotgun (WGS) entry which is preliminary data.</text>
</comment>
<accession>A0A329MRS8</accession>
<keyword evidence="2" id="KW-1185">Reference proteome</keyword>
<dbReference type="EMBL" id="QMFB01000003">
    <property type="protein sequence ID" value="RAV22028.1"/>
    <property type="molecule type" value="Genomic_DNA"/>
</dbReference>
<dbReference type="AlphaFoldDB" id="A0A329MRS8"/>
<gene>
    <name evidence="1" type="ORF">DQG23_08305</name>
</gene>
<sequence length="192" mass="22263">MAQRLATEYVKTCLELTEAQMSKFISMFHEHQNLLQVKVLDNGSQEVVLMDRPGDQIALSFERIMGKYVFEGSCRFTNPNLVNLMRKAVSEFKGSAIVNRIYIGYTMVYHYASGSVVKIVEMKGDLEKIIYEHKDTVGDLERMYRSSEAECEIQKIWQEIDYFLDLRNRSGEKAAIDEHLKMLSQRLFVLEA</sequence>
<dbReference type="RefSeq" id="WP_113030338.1">
    <property type="nucleotide sequence ID" value="NZ_QMFB01000003.1"/>
</dbReference>
<dbReference type="OrthoDB" id="2880119at2"/>
<evidence type="ECO:0000313" key="1">
    <source>
        <dbReference type="EMBL" id="RAV22028.1"/>
    </source>
</evidence>
<reference evidence="1 2" key="1">
    <citation type="journal article" date="2009" name="Int. J. Syst. Evol. Microbiol.">
        <title>Paenibacillus contaminans sp. nov., isolated from a contaminated laboratory plate.</title>
        <authorList>
            <person name="Chou J.H."/>
            <person name="Lee J.H."/>
            <person name="Lin M.C."/>
            <person name="Chang P.S."/>
            <person name="Arun A.B."/>
            <person name="Young C.C."/>
            <person name="Chen W.M."/>
        </authorList>
    </citation>
    <scope>NUCLEOTIDE SEQUENCE [LARGE SCALE GENOMIC DNA]</scope>
    <source>
        <strain evidence="1 2">CKOBP-6</strain>
    </source>
</reference>
<organism evidence="1 2">
    <name type="scientific">Paenibacillus contaminans</name>
    <dbReference type="NCBI Taxonomy" id="450362"/>
    <lineage>
        <taxon>Bacteria</taxon>
        <taxon>Bacillati</taxon>
        <taxon>Bacillota</taxon>
        <taxon>Bacilli</taxon>
        <taxon>Bacillales</taxon>
        <taxon>Paenibacillaceae</taxon>
        <taxon>Paenibacillus</taxon>
    </lineage>
</organism>
<protein>
    <submittedName>
        <fullName evidence="1">Non-ribosomal peptide synthetase module</fullName>
    </submittedName>
</protein>
<proteinExistence type="predicted"/>
<name>A0A329MRS8_9BACL</name>
<evidence type="ECO:0000313" key="2">
    <source>
        <dbReference type="Proteomes" id="UP000250369"/>
    </source>
</evidence>
<dbReference type="Proteomes" id="UP000250369">
    <property type="component" value="Unassembled WGS sequence"/>
</dbReference>